<gene>
    <name evidence="2" type="ORF">K875_04308</name>
</gene>
<organism evidence="2 3">
    <name type="scientific">Mycobacterium [tuberculosis] TKK-01-0051</name>
    <dbReference type="NCBI Taxonomy" id="1324261"/>
    <lineage>
        <taxon>Bacteria</taxon>
        <taxon>Bacillati</taxon>
        <taxon>Actinomycetota</taxon>
        <taxon>Actinomycetes</taxon>
        <taxon>Mycobacteriales</taxon>
        <taxon>Mycobacteriaceae</taxon>
        <taxon>Mycobacterium</taxon>
        <taxon>Mycobacterium avium complex (MAC)</taxon>
    </lineage>
</organism>
<keyword evidence="3" id="KW-1185">Reference proteome</keyword>
<evidence type="ECO:0000313" key="2">
    <source>
        <dbReference type="EMBL" id="KBZ61354.1"/>
    </source>
</evidence>
<dbReference type="Proteomes" id="UP000025947">
    <property type="component" value="Unassembled WGS sequence"/>
</dbReference>
<accession>A0A051TWP7</accession>
<evidence type="ECO:0000313" key="3">
    <source>
        <dbReference type="Proteomes" id="UP000025947"/>
    </source>
</evidence>
<comment type="caution">
    <text evidence="2">The sequence shown here is derived from an EMBL/GenBank/DDBJ whole genome shotgun (WGS) entry which is preliminary data.</text>
</comment>
<keyword evidence="1" id="KW-1133">Transmembrane helix</keyword>
<proteinExistence type="predicted"/>
<dbReference type="EMBL" id="JLXW01000010">
    <property type="protein sequence ID" value="KBZ61354.1"/>
    <property type="molecule type" value="Genomic_DNA"/>
</dbReference>
<feature type="transmembrane region" description="Helical" evidence="1">
    <location>
        <begin position="12"/>
        <end position="35"/>
    </location>
</feature>
<evidence type="ECO:0000256" key="1">
    <source>
        <dbReference type="SAM" id="Phobius"/>
    </source>
</evidence>
<protein>
    <submittedName>
        <fullName evidence="2">Uncharacterized protein</fullName>
    </submittedName>
</protein>
<dbReference type="HOGENOM" id="CLU_3202325_0_0_11"/>
<keyword evidence="1" id="KW-0472">Membrane</keyword>
<dbReference type="AlphaFoldDB" id="A0A051TWP7"/>
<name>A0A051TWP7_9MYCO</name>
<keyword evidence="1" id="KW-0812">Transmembrane</keyword>
<sequence length="45" mass="5049">MYLCRGFRQDTMSACFCLNMLVELLLVLDNIAIGFPAQRSALPGR</sequence>
<reference evidence="2 3" key="1">
    <citation type="submission" date="2014-04" db="EMBL/GenBank/DDBJ databases">
        <title>The Genome Sequence of Mycobacterium tuberculosis TKK-01-0051.</title>
        <authorList>
            <consortium name="The Broad Institute Genomics Platform"/>
            <consortium name="The Broad Institute Genome Sequencing Center for Infectious Disease"/>
            <person name="Earl A.M."/>
            <person name="Cohen K."/>
            <person name="Pym A."/>
            <person name="Bishai W."/>
            <person name="Maharaj K."/>
            <person name="Desjardins C."/>
            <person name="Abeel T."/>
            <person name="Young S."/>
            <person name="Zeng Q."/>
            <person name="Gargeya S."/>
            <person name="Abouelleil A."/>
            <person name="Alvarado L."/>
            <person name="Chapman S.B."/>
            <person name="Gainer-Dewar J."/>
            <person name="Goldberg J."/>
            <person name="Griggs A."/>
            <person name="Gujja S."/>
            <person name="Hansen M."/>
            <person name="Howarth C."/>
            <person name="Imamovic A."/>
            <person name="Larimer J."/>
            <person name="Murphy C."/>
            <person name="Naylor J."/>
            <person name="Pearson M."/>
            <person name="Poon T.W."/>
            <person name="Priest M."/>
            <person name="Roberts A."/>
            <person name="Saif S."/>
            <person name="Shea T."/>
            <person name="Sykes S."/>
            <person name="Wortman J."/>
            <person name="Nusbaum C."/>
            <person name="Birren B."/>
        </authorList>
    </citation>
    <scope>NUCLEOTIDE SEQUENCE [LARGE SCALE GENOMIC DNA]</scope>
    <source>
        <strain evidence="2 3">TKK-01-0051</strain>
    </source>
</reference>